<evidence type="ECO:0000313" key="2">
    <source>
        <dbReference type="EMBL" id="SES35841.1"/>
    </source>
</evidence>
<evidence type="ECO:0000313" key="3">
    <source>
        <dbReference type="Proteomes" id="UP000199318"/>
    </source>
</evidence>
<dbReference type="OrthoDB" id="9790023at2"/>
<dbReference type="SUPFAM" id="SSF102588">
    <property type="entry name" value="LmbE-like"/>
    <property type="match status" value="1"/>
</dbReference>
<keyword evidence="3" id="KW-1185">Reference proteome</keyword>
<dbReference type="InterPro" id="IPR003737">
    <property type="entry name" value="GlcNAc_PI_deacetylase-related"/>
</dbReference>
<proteinExistence type="predicted"/>
<gene>
    <name evidence="2" type="ORF">SAMN05444126_1421</name>
</gene>
<evidence type="ECO:0000256" key="1">
    <source>
        <dbReference type="ARBA" id="ARBA00001947"/>
    </source>
</evidence>
<accession>A0A1H9WPV6</accession>
<dbReference type="InterPro" id="IPR024078">
    <property type="entry name" value="LmbE-like_dom_sf"/>
</dbReference>
<dbReference type="RefSeq" id="WP_093075113.1">
    <property type="nucleotide sequence ID" value="NZ_FOGV01000042.1"/>
</dbReference>
<dbReference type="AlphaFoldDB" id="A0A1H9WPV6"/>
<comment type="caution">
    <text evidence="2">The sequence shown here is derived from an EMBL/GenBank/DDBJ whole genome shotgun (WGS) entry which is preliminary data.</text>
</comment>
<comment type="cofactor">
    <cofactor evidence="1">
        <name>Zn(2+)</name>
        <dbReference type="ChEBI" id="CHEBI:29105"/>
    </cofactor>
</comment>
<dbReference type="EMBL" id="FOGV01000042">
    <property type="protein sequence ID" value="SES35841.1"/>
    <property type="molecule type" value="Genomic_DNA"/>
</dbReference>
<protein>
    <submittedName>
        <fullName evidence="2">Bacillithiol biosynthesis deacetylase BshB2</fullName>
    </submittedName>
</protein>
<name>A0A1H9WPV6_9BACI</name>
<dbReference type="PANTHER" id="PTHR12993">
    <property type="entry name" value="N-ACETYLGLUCOSAMINYL-PHOSPHATIDYLINOSITOL DE-N-ACETYLASE-RELATED"/>
    <property type="match status" value="1"/>
</dbReference>
<dbReference type="NCBIfam" id="TIGR04000">
    <property type="entry name" value="thiol_BshB2"/>
    <property type="match status" value="1"/>
</dbReference>
<dbReference type="InterPro" id="IPR023841">
    <property type="entry name" value="BshB2"/>
</dbReference>
<dbReference type="STRING" id="1464123.SAMN05444126_1421"/>
<dbReference type="GO" id="GO:0016811">
    <property type="term" value="F:hydrolase activity, acting on carbon-nitrogen (but not peptide) bonds, in linear amides"/>
    <property type="evidence" value="ECO:0007669"/>
    <property type="project" value="TreeGrafter"/>
</dbReference>
<reference evidence="3" key="1">
    <citation type="submission" date="2016-10" db="EMBL/GenBank/DDBJ databases">
        <authorList>
            <person name="de Groot N.N."/>
        </authorList>
    </citation>
    <scope>NUCLEOTIDE SEQUENCE [LARGE SCALE GENOMIC DNA]</scope>
    <source>
        <strain evidence="3">10nlg</strain>
    </source>
</reference>
<dbReference type="PANTHER" id="PTHR12993:SF27">
    <property type="entry name" value="N-ACETYL-ALPHA-D-GLUCOSAMINYL L-MALATE DEACETYLASE 2-RELATED"/>
    <property type="match status" value="1"/>
</dbReference>
<sequence length="223" mass="24960">MNEQVLVVFPHPDDEAFGVAGTILAHTQEGIPVTYVCLTLGDMGRNLGSPPFANRETLSDIRKTELDEACRQLGISDLRRFGIRDKMVEFTDQDVLAERIFDVIEDVNPSLVITFYPGYAVHPDHDAAGLAAVNAVKKLPKGERPTVYALAFKEGCEEVLGEPDVVRDVRPFAEQKLKVIEAHQSQTSGMIESMRNQLLGLEEDVKSHLTFERFWTYPVDEDD</sequence>
<dbReference type="Gene3D" id="3.40.50.10320">
    <property type="entry name" value="LmbE-like"/>
    <property type="match status" value="1"/>
</dbReference>
<organism evidence="2 3">
    <name type="scientific">Salisediminibacterium halotolerans</name>
    <dbReference type="NCBI Taxonomy" id="517425"/>
    <lineage>
        <taxon>Bacteria</taxon>
        <taxon>Bacillati</taxon>
        <taxon>Bacillota</taxon>
        <taxon>Bacilli</taxon>
        <taxon>Bacillales</taxon>
        <taxon>Bacillaceae</taxon>
        <taxon>Salisediminibacterium</taxon>
    </lineage>
</organism>
<dbReference type="Pfam" id="PF02585">
    <property type="entry name" value="PIG-L"/>
    <property type="match status" value="1"/>
</dbReference>
<dbReference type="Proteomes" id="UP000199318">
    <property type="component" value="Unassembled WGS sequence"/>
</dbReference>